<dbReference type="KEGG" id="mans:FRW55_02965"/>
<organism evidence="1 2">
    <name type="scientific">Mycoplasma anserisalpingitidis</name>
    <dbReference type="NCBI Taxonomy" id="519450"/>
    <lineage>
        <taxon>Bacteria</taxon>
        <taxon>Bacillati</taxon>
        <taxon>Mycoplasmatota</taxon>
        <taxon>Mollicutes</taxon>
        <taxon>Mycoplasmataceae</taxon>
        <taxon>Mycoplasma</taxon>
    </lineage>
</organism>
<evidence type="ECO:0000313" key="1">
    <source>
        <dbReference type="EMBL" id="QDY87099.1"/>
    </source>
</evidence>
<proteinExistence type="predicted"/>
<evidence type="ECO:0008006" key="3">
    <source>
        <dbReference type="Google" id="ProtNLM"/>
    </source>
</evidence>
<gene>
    <name evidence="1" type="ORF">FRW55_02965</name>
</gene>
<protein>
    <recommendedName>
        <fullName evidence="3">Type IV toxin-antitoxin system AbiEi family antitoxin domain-containing protein</fullName>
    </recommendedName>
</protein>
<sequence>MNYKQLIKERIDNFKRDYVFIISDFYDITGYETIKSTINRLEKEGYIKRILPGLFYKPFYVELINEYSIPSPLDVAKGIARKYNWSIAPSGDTALNILGLSNQVVVKYIFISNGRYASFKYDNFEIDFKKVNNKDINDKSYLSALIIQALKTIGKRNITKRQIEYLNKKFSESEKNLLMKECKTTSAWTYEIIRQICQEKYV</sequence>
<dbReference type="EMBL" id="CP042295">
    <property type="protein sequence ID" value="QDY87099.1"/>
    <property type="molecule type" value="Genomic_DNA"/>
</dbReference>
<dbReference type="RefSeq" id="WP_146368663.1">
    <property type="nucleotide sequence ID" value="NZ_CP042295.1"/>
</dbReference>
<name>A0A5B8JXT7_9MOLU</name>
<keyword evidence="2" id="KW-1185">Reference proteome</keyword>
<dbReference type="Pfam" id="PF19570">
    <property type="entry name" value="DUF6088"/>
    <property type="match status" value="1"/>
</dbReference>
<accession>A0A5B8JXT7</accession>
<dbReference type="InterPro" id="IPR045738">
    <property type="entry name" value="DUF6088"/>
</dbReference>
<evidence type="ECO:0000313" key="2">
    <source>
        <dbReference type="Proteomes" id="UP000318927"/>
    </source>
</evidence>
<dbReference type="Proteomes" id="UP000318927">
    <property type="component" value="Chromosome"/>
</dbReference>
<reference evidence="1 2" key="1">
    <citation type="journal article" date="2019" name="Microbiol. Resour. Announc.">
        <title>Complete Genome Sequences of Three Mycoplasma anserisalpingitis (Mycoplasma sp. 1220) Strains.</title>
        <authorList>
            <person name="Grozner D."/>
            <person name="Forro B."/>
            <person name="Kovacs A.B."/>
            <person name="Marton S."/>
            <person name="Banyai K."/>
            <person name="Kreizinger Z."/>
            <person name="Sulyok K.M."/>
            <person name="Gyuranecz M."/>
        </authorList>
    </citation>
    <scope>NUCLEOTIDE SEQUENCE [LARGE SCALE GENOMIC DNA]</scope>
    <source>
        <strain evidence="1 2">ATCC:BAA-2147</strain>
    </source>
</reference>
<dbReference type="AlphaFoldDB" id="A0A5B8JXT7"/>
<dbReference type="OrthoDB" id="9798200at2"/>